<evidence type="ECO:0000313" key="2">
    <source>
        <dbReference type="EMBL" id="KAF7944525.1"/>
    </source>
</evidence>
<name>A0A9P5IJX9_9HELO</name>
<reference evidence="2 3" key="1">
    <citation type="journal article" date="2020" name="Genome Biol. Evol.">
        <title>Comparative genomics of Sclerotiniaceae.</title>
        <authorList>
            <person name="Valero Jimenez C.A."/>
            <person name="Steentjes M."/>
            <person name="Scholten O.E."/>
            <person name="Van Kan J.A.L."/>
        </authorList>
    </citation>
    <scope>NUCLEOTIDE SEQUENCE [LARGE SCALE GENOMIC DNA]</scope>
    <source>
        <strain evidence="2 3">MUCL 94</strain>
    </source>
</reference>
<feature type="region of interest" description="Disordered" evidence="1">
    <location>
        <begin position="30"/>
        <end position="52"/>
    </location>
</feature>
<keyword evidence="3" id="KW-1185">Reference proteome</keyword>
<dbReference type="AlphaFoldDB" id="A0A9P5IJX9"/>
<accession>A0A9P5IJX9</accession>
<dbReference type="RefSeq" id="XP_038733007.1">
    <property type="nucleotide sequence ID" value="XM_038875670.1"/>
</dbReference>
<evidence type="ECO:0000256" key="1">
    <source>
        <dbReference type="SAM" id="MobiDB-lite"/>
    </source>
</evidence>
<sequence>MDSNLFPQLPGQCYTPGRAIKATPRFEESVWEQPRPLSSGMAMQYPAPSSPPTTQLLLQSRVDLIMSGKREERTGGAKGFLNGPMEEEEQEEQEESEGGKDLHMRGGGTICDLCVGICAGGMRGMGREGCIDGKENGV</sequence>
<gene>
    <name evidence="2" type="ORF">EAE97_005158</name>
</gene>
<feature type="compositionally biased region" description="Acidic residues" evidence="1">
    <location>
        <begin position="85"/>
        <end position="96"/>
    </location>
</feature>
<dbReference type="Proteomes" id="UP000710849">
    <property type="component" value="Unassembled WGS sequence"/>
</dbReference>
<evidence type="ECO:0000313" key="3">
    <source>
        <dbReference type="Proteomes" id="UP000710849"/>
    </source>
</evidence>
<comment type="caution">
    <text evidence="2">The sequence shown here is derived from an EMBL/GenBank/DDBJ whole genome shotgun (WGS) entry which is preliminary data.</text>
</comment>
<dbReference type="EMBL" id="RCSW01000009">
    <property type="protein sequence ID" value="KAF7944525.1"/>
    <property type="molecule type" value="Genomic_DNA"/>
</dbReference>
<organism evidence="2 3">
    <name type="scientific">Botrytis byssoidea</name>
    <dbReference type="NCBI Taxonomy" id="139641"/>
    <lineage>
        <taxon>Eukaryota</taxon>
        <taxon>Fungi</taxon>
        <taxon>Dikarya</taxon>
        <taxon>Ascomycota</taxon>
        <taxon>Pezizomycotina</taxon>
        <taxon>Leotiomycetes</taxon>
        <taxon>Helotiales</taxon>
        <taxon>Sclerotiniaceae</taxon>
        <taxon>Botrytis</taxon>
    </lineage>
</organism>
<protein>
    <submittedName>
        <fullName evidence="2">Uncharacterized protein</fullName>
    </submittedName>
</protein>
<proteinExistence type="predicted"/>
<feature type="region of interest" description="Disordered" evidence="1">
    <location>
        <begin position="69"/>
        <end position="106"/>
    </location>
</feature>
<dbReference type="GeneID" id="62148747"/>